<evidence type="ECO:0000313" key="2">
    <source>
        <dbReference type="Proteomes" id="UP000789525"/>
    </source>
</evidence>
<name>A0ACA9R8S2_9GLOM</name>
<gene>
    <name evidence="1" type="ORF">ACOLOM_LOCUS14379</name>
</gene>
<accession>A0ACA9R8S2</accession>
<evidence type="ECO:0000313" key="1">
    <source>
        <dbReference type="EMBL" id="CAG8782360.1"/>
    </source>
</evidence>
<reference evidence="1" key="1">
    <citation type="submission" date="2021-06" db="EMBL/GenBank/DDBJ databases">
        <authorList>
            <person name="Kallberg Y."/>
            <person name="Tangrot J."/>
            <person name="Rosling A."/>
        </authorList>
    </citation>
    <scope>NUCLEOTIDE SEQUENCE</scope>
    <source>
        <strain evidence="1">CL356</strain>
    </source>
</reference>
<feature type="non-terminal residue" evidence="1">
    <location>
        <position position="1"/>
    </location>
</feature>
<dbReference type="EMBL" id="CAJVPT010072912">
    <property type="protein sequence ID" value="CAG8782360.1"/>
    <property type="molecule type" value="Genomic_DNA"/>
</dbReference>
<organism evidence="1 2">
    <name type="scientific">Acaulospora colombiana</name>
    <dbReference type="NCBI Taxonomy" id="27376"/>
    <lineage>
        <taxon>Eukaryota</taxon>
        <taxon>Fungi</taxon>
        <taxon>Fungi incertae sedis</taxon>
        <taxon>Mucoromycota</taxon>
        <taxon>Glomeromycotina</taxon>
        <taxon>Glomeromycetes</taxon>
        <taxon>Diversisporales</taxon>
        <taxon>Acaulosporaceae</taxon>
        <taxon>Acaulospora</taxon>
    </lineage>
</organism>
<keyword evidence="2" id="KW-1185">Reference proteome</keyword>
<sequence>SLKVEIDVQKVPEIHIQMLPDEGDEKKERLRVAEEKRRRNVMPPWITNSTISSENNTSHTLANLDARSNAIGSRQPGNDAV</sequence>
<feature type="non-terminal residue" evidence="1">
    <location>
        <position position="81"/>
    </location>
</feature>
<proteinExistence type="predicted"/>
<comment type="caution">
    <text evidence="1">The sequence shown here is derived from an EMBL/GenBank/DDBJ whole genome shotgun (WGS) entry which is preliminary data.</text>
</comment>
<dbReference type="Proteomes" id="UP000789525">
    <property type="component" value="Unassembled WGS sequence"/>
</dbReference>
<protein>
    <submittedName>
        <fullName evidence="1">5619_t:CDS:1</fullName>
    </submittedName>
</protein>